<dbReference type="Proteomes" id="UP000002743">
    <property type="component" value="Chromosome"/>
</dbReference>
<dbReference type="OrthoDB" id="8533459at2"/>
<dbReference type="eggNOG" id="COG4966">
    <property type="taxonomic scope" value="Bacteria"/>
</dbReference>
<name>C6XB62_METGS</name>
<evidence type="ECO:0008006" key="4">
    <source>
        <dbReference type="Google" id="ProtNLM"/>
    </source>
</evidence>
<accession>C6XB62</accession>
<dbReference type="InterPro" id="IPR032092">
    <property type="entry name" value="PilW"/>
</dbReference>
<keyword evidence="3" id="KW-1185">Reference proteome</keyword>
<gene>
    <name evidence="2" type="ordered locus">Msip34_2595</name>
</gene>
<dbReference type="HOGENOM" id="CLU_059334_0_0_4"/>
<keyword evidence="1" id="KW-0812">Transmembrane</keyword>
<dbReference type="STRING" id="582744.Msip34_2595"/>
<dbReference type="RefSeq" id="WP_015831070.1">
    <property type="nucleotide sequence ID" value="NC_012969.1"/>
</dbReference>
<reference evidence="2 3" key="2">
    <citation type="journal article" date="2011" name="J. Bacteriol.">
        <title>Genomes of three methylotrophs from a single niche uncover genetic and metabolic divergence of Methylophilaceae.</title>
        <authorList>
            <person name="Lapidus A."/>
            <person name="Clum A."/>
            <person name="Labutti K."/>
            <person name="Kaluzhnaya M.G."/>
            <person name="Lim S."/>
            <person name="Beck D.A."/>
            <person name="Glavina Del Rio T."/>
            <person name="Nolan M."/>
            <person name="Mavromatis K."/>
            <person name="Huntemann M."/>
            <person name="Lucas S."/>
            <person name="Lidstrom M.E."/>
            <person name="Ivanova N."/>
            <person name="Chistoserdova L."/>
        </authorList>
    </citation>
    <scope>NUCLEOTIDE SEQUENCE [LARGE SCALE GENOMIC DNA]</scope>
    <source>
        <strain evidence="2 3">SIP3-4</strain>
    </source>
</reference>
<evidence type="ECO:0000313" key="3">
    <source>
        <dbReference type="Proteomes" id="UP000002743"/>
    </source>
</evidence>
<dbReference type="Pfam" id="PF16074">
    <property type="entry name" value="PilW"/>
    <property type="match status" value="1"/>
</dbReference>
<dbReference type="GO" id="GO:0043683">
    <property type="term" value="P:type IV pilus assembly"/>
    <property type="evidence" value="ECO:0007669"/>
    <property type="project" value="InterPro"/>
</dbReference>
<feature type="transmembrane region" description="Helical" evidence="1">
    <location>
        <begin position="12"/>
        <end position="33"/>
    </location>
</feature>
<dbReference type="KEGG" id="mei:Msip34_2595"/>
<dbReference type="AlphaFoldDB" id="C6XB62"/>
<protein>
    <recommendedName>
        <fullName evidence="4">Type IV pilus assembly protein PilW</fullName>
    </recommendedName>
</protein>
<dbReference type="PROSITE" id="PS00409">
    <property type="entry name" value="PROKAR_NTER_METHYL"/>
    <property type="match status" value="1"/>
</dbReference>
<reference evidence="3" key="1">
    <citation type="submission" date="2009-07" db="EMBL/GenBank/DDBJ databases">
        <title>Complete sequence of chromosome of Methylovorus sp. SIP3-4.</title>
        <authorList>
            <person name="Lucas S."/>
            <person name="Copeland A."/>
            <person name="Lapidus A."/>
            <person name="Glavina del Rio T."/>
            <person name="Tice H."/>
            <person name="Bruce D."/>
            <person name="Goodwin L."/>
            <person name="Pitluck S."/>
            <person name="Clum A."/>
            <person name="Larimer F."/>
            <person name="Land M."/>
            <person name="Hauser L."/>
            <person name="Kyrpides N."/>
            <person name="Mikhailova N."/>
            <person name="Kayluzhnaya M."/>
            <person name="Chistoserdova L."/>
        </authorList>
    </citation>
    <scope>NUCLEOTIDE SEQUENCE [LARGE SCALE GENOMIC DNA]</scope>
    <source>
        <strain evidence="3">SIP3-4</strain>
    </source>
</reference>
<evidence type="ECO:0000313" key="2">
    <source>
        <dbReference type="EMBL" id="ACT51832.1"/>
    </source>
</evidence>
<dbReference type="InterPro" id="IPR012902">
    <property type="entry name" value="N_methyl_site"/>
</dbReference>
<keyword evidence="1" id="KW-0472">Membrane</keyword>
<organism evidence="2 3">
    <name type="scientific">Methylovorus glucosotrophus (strain SIP3-4)</name>
    <dbReference type="NCBI Taxonomy" id="582744"/>
    <lineage>
        <taxon>Bacteria</taxon>
        <taxon>Pseudomonadati</taxon>
        <taxon>Pseudomonadota</taxon>
        <taxon>Betaproteobacteria</taxon>
        <taxon>Nitrosomonadales</taxon>
        <taxon>Methylophilaceae</taxon>
        <taxon>Methylovorus</taxon>
    </lineage>
</organism>
<dbReference type="EMBL" id="CP001674">
    <property type="protein sequence ID" value="ACT51832.1"/>
    <property type="molecule type" value="Genomic_DNA"/>
</dbReference>
<keyword evidence="1" id="KW-1133">Transmembrane helix</keyword>
<proteinExistence type="predicted"/>
<evidence type="ECO:0000256" key="1">
    <source>
        <dbReference type="SAM" id="Phobius"/>
    </source>
</evidence>
<sequence precursor="true">MKTLRVSAGFSLVELMVGIVIALLGSLVITQVFSITEQSKQTTTSGNDAQQNGALAMLLMDKDLRQAGYGMNITACTGACEISGFMGGTVTINDSGARTVSATPFVFAPILIMQGAANAPDTIVVSYGNAANTSVPEYLRQRMEAGTDDINVNNTYVYGYTVGDVLVLADTTAGTANVIQYSGADAAVNRVKHEAGSYQLGPVTQAFRYNDAAIPAYPAQSLLFNLGQAPVNNSYSIVQDSSGRRNLVQTNNMVGSQSIIATDIVDLQAEYGKDTDNDKVIDTWDTVTPTGANLSALNTAWAQVKAIRYGLVARSIKREAACNVTTTLPVWRPDGTTTKTFSNVGTNADWQCYRYRVFETTNVLRNLVWSPQ</sequence>